<keyword evidence="4" id="KW-1185">Reference proteome</keyword>
<dbReference type="PANTHER" id="PTHR10492:SF78">
    <property type="entry name" value="ATP-DEPENDENT DNA HELICASE"/>
    <property type="match status" value="1"/>
</dbReference>
<organism evidence="3 4">
    <name type="scientific">Kingdonia uniflora</name>
    <dbReference type="NCBI Taxonomy" id="39325"/>
    <lineage>
        <taxon>Eukaryota</taxon>
        <taxon>Viridiplantae</taxon>
        <taxon>Streptophyta</taxon>
        <taxon>Embryophyta</taxon>
        <taxon>Tracheophyta</taxon>
        <taxon>Spermatophyta</taxon>
        <taxon>Magnoliopsida</taxon>
        <taxon>Ranunculales</taxon>
        <taxon>Circaeasteraceae</taxon>
        <taxon>Kingdonia</taxon>
    </lineage>
</organism>
<keyword evidence="1" id="KW-0234">DNA repair</keyword>
<sequence>MLEKIMRLAGVAPSEILGIGETINTATTRLQNRIFETGKSLRVPIDIVNESPQKPFMDEHFFSDDNMELDFEFNIDHLIHETQHYLGNMDIECPSCHALHWLDEKLANSSCYRTLFGTCCKQGKIRLPILQPLPPAMQVLYDDDSSHGKSFQSHIPLNARVTRNPQLNTDVFKIIQDNLMEYNPFVRIYRQTYESIEDIGNRLIWDQEHLTSDAQHAESLNNVDQLNDEQRYTYNVVINSVRNEVGIVFFLNGAASIRKMFVYNSLAATFCNVNKIAILVVSSGIASLLLNESRTSH</sequence>
<evidence type="ECO:0000313" key="3">
    <source>
        <dbReference type="EMBL" id="KAF6157214.1"/>
    </source>
</evidence>
<dbReference type="EC" id="5.6.2.3" evidence="1"/>
<dbReference type="AlphaFoldDB" id="A0A7J7MQU7"/>
<dbReference type="InterPro" id="IPR010285">
    <property type="entry name" value="DNA_helicase_pif1-like_DEAD"/>
</dbReference>
<comment type="cofactor">
    <cofactor evidence="1">
        <name>Mg(2+)</name>
        <dbReference type="ChEBI" id="CHEBI:18420"/>
    </cofactor>
</comment>
<dbReference type="Proteomes" id="UP000541444">
    <property type="component" value="Unassembled WGS sequence"/>
</dbReference>
<dbReference type="OrthoDB" id="1751583at2759"/>
<keyword evidence="1" id="KW-0233">DNA recombination</keyword>
<protein>
    <recommendedName>
        <fullName evidence="1">ATP-dependent DNA helicase</fullName>
        <ecNumber evidence="1">5.6.2.3</ecNumber>
    </recommendedName>
</protein>
<keyword evidence="1" id="KW-0347">Helicase</keyword>
<dbReference type="PANTHER" id="PTHR10492">
    <property type="match status" value="1"/>
</dbReference>
<reference evidence="3 4" key="1">
    <citation type="journal article" date="2020" name="IScience">
        <title>Genome Sequencing of the Endangered Kingdonia uniflora (Circaeasteraceae, Ranunculales) Reveals Potential Mechanisms of Evolutionary Specialization.</title>
        <authorList>
            <person name="Sun Y."/>
            <person name="Deng T."/>
            <person name="Zhang A."/>
            <person name="Moore M.J."/>
            <person name="Landis J.B."/>
            <person name="Lin N."/>
            <person name="Zhang H."/>
            <person name="Zhang X."/>
            <person name="Huang J."/>
            <person name="Zhang X."/>
            <person name="Sun H."/>
            <person name="Wang H."/>
        </authorList>
    </citation>
    <scope>NUCLEOTIDE SEQUENCE [LARGE SCALE GENOMIC DNA]</scope>
    <source>
        <strain evidence="3">TB1705</strain>
        <tissue evidence="3">Leaf</tissue>
    </source>
</reference>
<dbReference type="GO" id="GO:0005524">
    <property type="term" value="F:ATP binding"/>
    <property type="evidence" value="ECO:0007669"/>
    <property type="project" value="UniProtKB-KW"/>
</dbReference>
<dbReference type="GO" id="GO:0016787">
    <property type="term" value="F:hydrolase activity"/>
    <property type="evidence" value="ECO:0007669"/>
    <property type="project" value="UniProtKB-KW"/>
</dbReference>
<comment type="caution">
    <text evidence="3">The sequence shown here is derived from an EMBL/GenBank/DDBJ whole genome shotgun (WGS) entry which is preliminary data.</text>
</comment>
<comment type="similarity">
    <text evidence="1">Belongs to the helicase family.</text>
</comment>
<keyword evidence="1" id="KW-0227">DNA damage</keyword>
<keyword evidence="1" id="KW-0378">Hydrolase</keyword>
<dbReference type="GO" id="GO:0043139">
    <property type="term" value="F:5'-3' DNA helicase activity"/>
    <property type="evidence" value="ECO:0007669"/>
    <property type="project" value="UniProtKB-EC"/>
</dbReference>
<dbReference type="GO" id="GO:0006281">
    <property type="term" value="P:DNA repair"/>
    <property type="evidence" value="ECO:0007669"/>
    <property type="project" value="UniProtKB-KW"/>
</dbReference>
<keyword evidence="1" id="KW-0547">Nucleotide-binding</keyword>
<proteinExistence type="inferred from homology"/>
<comment type="catalytic activity">
    <reaction evidence="1">
        <text>ATP + H2O = ADP + phosphate + H(+)</text>
        <dbReference type="Rhea" id="RHEA:13065"/>
        <dbReference type="ChEBI" id="CHEBI:15377"/>
        <dbReference type="ChEBI" id="CHEBI:15378"/>
        <dbReference type="ChEBI" id="CHEBI:30616"/>
        <dbReference type="ChEBI" id="CHEBI:43474"/>
        <dbReference type="ChEBI" id="CHEBI:456216"/>
        <dbReference type="EC" id="5.6.2.3"/>
    </reaction>
</comment>
<dbReference type="GO" id="GO:0006310">
    <property type="term" value="P:DNA recombination"/>
    <property type="evidence" value="ECO:0007669"/>
    <property type="project" value="UniProtKB-KW"/>
</dbReference>
<feature type="domain" description="DNA helicase Pif1-like DEAD-box helicase" evidence="2">
    <location>
        <begin position="225"/>
        <end position="297"/>
    </location>
</feature>
<keyword evidence="1" id="KW-0067">ATP-binding</keyword>
<evidence type="ECO:0000256" key="1">
    <source>
        <dbReference type="RuleBase" id="RU363044"/>
    </source>
</evidence>
<dbReference type="Pfam" id="PF05970">
    <property type="entry name" value="PIF1"/>
    <property type="match status" value="1"/>
</dbReference>
<evidence type="ECO:0000259" key="2">
    <source>
        <dbReference type="Pfam" id="PF05970"/>
    </source>
</evidence>
<accession>A0A7J7MQU7</accession>
<dbReference type="EMBL" id="JACGCM010001281">
    <property type="protein sequence ID" value="KAF6157214.1"/>
    <property type="molecule type" value="Genomic_DNA"/>
</dbReference>
<name>A0A7J7MQU7_9MAGN</name>
<evidence type="ECO:0000313" key="4">
    <source>
        <dbReference type="Proteomes" id="UP000541444"/>
    </source>
</evidence>
<dbReference type="GO" id="GO:0000723">
    <property type="term" value="P:telomere maintenance"/>
    <property type="evidence" value="ECO:0007669"/>
    <property type="project" value="InterPro"/>
</dbReference>
<gene>
    <name evidence="3" type="ORF">GIB67_041675</name>
</gene>